<dbReference type="AlphaFoldDB" id="A0AAT9GPR6"/>
<gene>
    <name evidence="4" type="ORF">SJAV_07580</name>
</gene>
<dbReference type="KEGG" id="sjv:SJAV_07580"/>
<dbReference type="Pfam" id="PF00293">
    <property type="entry name" value="NUDIX"/>
    <property type="match status" value="1"/>
</dbReference>
<name>A0AAT9GPR6_9CREN</name>
<dbReference type="PROSITE" id="PS51462">
    <property type="entry name" value="NUDIX"/>
    <property type="match status" value="1"/>
</dbReference>
<comment type="cofactor">
    <cofactor evidence="1">
        <name>Mg(2+)</name>
        <dbReference type="ChEBI" id="CHEBI:18420"/>
    </cofactor>
</comment>
<dbReference type="InterPro" id="IPR020084">
    <property type="entry name" value="NUDIX_hydrolase_CS"/>
</dbReference>
<dbReference type="PANTHER" id="PTHR43046:SF14">
    <property type="entry name" value="MUTT_NUDIX FAMILY PROTEIN"/>
    <property type="match status" value="1"/>
</dbReference>
<dbReference type="GO" id="GO:0016787">
    <property type="term" value="F:hydrolase activity"/>
    <property type="evidence" value="ECO:0007669"/>
    <property type="project" value="UniProtKB-KW"/>
</dbReference>
<feature type="domain" description="Nudix hydrolase" evidence="3">
    <location>
        <begin position="6"/>
        <end position="134"/>
    </location>
</feature>
<dbReference type="Gene3D" id="3.90.79.10">
    <property type="entry name" value="Nucleoside Triphosphate Pyrophosphohydrolase"/>
    <property type="match status" value="1"/>
</dbReference>
<proteinExistence type="predicted"/>
<evidence type="ECO:0000313" key="4">
    <source>
        <dbReference type="EMBL" id="BFH72814.1"/>
    </source>
</evidence>
<protein>
    <submittedName>
        <fullName evidence="4">NUDIX domain-containing protein</fullName>
    </submittedName>
</protein>
<sequence length="149" mass="17677">MRKYYPQILSVHLFWIVNDKILLLRRYNTGYMDGYWSVPAGHVEAKESATYAMIREAKEEIGVDFKPEELKPVYFMHRFENQERVDFFFRTSKTGIEPKNMEPNKADALDWFPLSSLPQNMVPYVRKALESYLNGEIYGEFGWSTQFLK</sequence>
<dbReference type="PANTHER" id="PTHR43046">
    <property type="entry name" value="GDP-MANNOSE MANNOSYL HYDROLASE"/>
    <property type="match status" value="1"/>
</dbReference>
<accession>A0AAT9GPR6</accession>
<dbReference type="PROSITE" id="PS00893">
    <property type="entry name" value="NUDIX_BOX"/>
    <property type="match status" value="1"/>
</dbReference>
<dbReference type="GeneID" id="92353691"/>
<dbReference type="SUPFAM" id="SSF55811">
    <property type="entry name" value="Nudix"/>
    <property type="match status" value="1"/>
</dbReference>
<dbReference type="InterPro" id="IPR015797">
    <property type="entry name" value="NUDIX_hydrolase-like_dom_sf"/>
</dbReference>
<evidence type="ECO:0000256" key="2">
    <source>
        <dbReference type="ARBA" id="ARBA00022801"/>
    </source>
</evidence>
<evidence type="ECO:0000259" key="3">
    <source>
        <dbReference type="PROSITE" id="PS51462"/>
    </source>
</evidence>
<dbReference type="CDD" id="cd04683">
    <property type="entry name" value="NUDIX_Hydrolase"/>
    <property type="match status" value="1"/>
</dbReference>
<dbReference type="InterPro" id="IPR000086">
    <property type="entry name" value="NUDIX_hydrolase_dom"/>
</dbReference>
<dbReference type="RefSeq" id="WP_369611011.1">
    <property type="nucleotide sequence ID" value="NZ_AP031322.1"/>
</dbReference>
<evidence type="ECO:0000256" key="1">
    <source>
        <dbReference type="ARBA" id="ARBA00001946"/>
    </source>
</evidence>
<keyword evidence="2" id="KW-0378">Hydrolase</keyword>
<dbReference type="EMBL" id="AP031322">
    <property type="protein sequence ID" value="BFH72814.1"/>
    <property type="molecule type" value="Genomic_DNA"/>
</dbReference>
<reference evidence="4" key="1">
    <citation type="submission" date="2024-03" db="EMBL/GenBank/DDBJ databases">
        <title>Complete genome sequence of Sulfurisphaera javensis strain KD-1.</title>
        <authorList>
            <person name="Sakai H."/>
            <person name="Nur N."/>
            <person name="Suwanto A."/>
            <person name="Kurosawa N."/>
        </authorList>
    </citation>
    <scope>NUCLEOTIDE SEQUENCE</scope>
    <source>
        <strain evidence="4">KD-1</strain>
    </source>
</reference>
<organism evidence="4">
    <name type="scientific">Sulfurisphaera javensis</name>
    <dbReference type="NCBI Taxonomy" id="2049879"/>
    <lineage>
        <taxon>Archaea</taxon>
        <taxon>Thermoproteota</taxon>
        <taxon>Thermoprotei</taxon>
        <taxon>Sulfolobales</taxon>
        <taxon>Sulfolobaceae</taxon>
        <taxon>Sulfurisphaera</taxon>
    </lineage>
</organism>